<proteinExistence type="predicted"/>
<reference evidence="1 2" key="1">
    <citation type="journal article" date="2019" name="Int. J. Syst. Evol. Microbiol.">
        <title>The Global Catalogue of Microorganisms (GCM) 10K type strain sequencing project: providing services to taxonomists for standard genome sequencing and annotation.</title>
        <authorList>
            <consortium name="The Broad Institute Genomics Platform"/>
            <consortium name="The Broad Institute Genome Sequencing Center for Infectious Disease"/>
            <person name="Wu L."/>
            <person name="Ma J."/>
        </authorList>
    </citation>
    <scope>NUCLEOTIDE SEQUENCE [LARGE SCALE GENOMIC DNA]</scope>
    <source>
        <strain evidence="1 2">YIM 94188</strain>
    </source>
</reference>
<organism evidence="1 2">
    <name type="scientific">Halopelagius fulvigenes</name>
    <dbReference type="NCBI Taxonomy" id="1198324"/>
    <lineage>
        <taxon>Archaea</taxon>
        <taxon>Methanobacteriati</taxon>
        <taxon>Methanobacteriota</taxon>
        <taxon>Stenosarchaea group</taxon>
        <taxon>Halobacteria</taxon>
        <taxon>Halobacteriales</taxon>
        <taxon>Haloferacaceae</taxon>
    </lineage>
</organism>
<comment type="caution">
    <text evidence="1">The sequence shown here is derived from an EMBL/GenBank/DDBJ whole genome shotgun (WGS) entry which is preliminary data.</text>
</comment>
<gene>
    <name evidence="1" type="ORF">ACFQEV_13650</name>
</gene>
<dbReference type="InterPro" id="IPR055944">
    <property type="entry name" value="DUF7522"/>
</dbReference>
<keyword evidence="2" id="KW-1185">Reference proteome</keyword>
<sequence length="133" mass="14594">MDADPDLVGTEFEESLEAACRTAVGDSLRSITYFASESFAQVYLRSDLDSDADLAGFVEHETDGFRAKRAYRGSELGDYEFTIRAFENGYLTRVTAGGHGVFVTTDGLTMRRSEEVATALQEVLDEREVASTA</sequence>
<dbReference type="Pfam" id="PF24366">
    <property type="entry name" value="DUF7522"/>
    <property type="match status" value="1"/>
</dbReference>
<evidence type="ECO:0000313" key="2">
    <source>
        <dbReference type="Proteomes" id="UP001596408"/>
    </source>
</evidence>
<dbReference type="AlphaFoldDB" id="A0ABD5TZI9"/>
<name>A0ABD5TZI9_9EURY</name>
<protein>
    <submittedName>
        <fullName evidence="1">Uncharacterized protein</fullName>
    </submittedName>
</protein>
<dbReference type="Proteomes" id="UP001596408">
    <property type="component" value="Unassembled WGS sequence"/>
</dbReference>
<dbReference type="RefSeq" id="WP_379697004.1">
    <property type="nucleotide sequence ID" value="NZ_JBHSXH010000015.1"/>
</dbReference>
<accession>A0ABD5TZI9</accession>
<evidence type="ECO:0000313" key="1">
    <source>
        <dbReference type="EMBL" id="MFC6826028.1"/>
    </source>
</evidence>
<dbReference type="EMBL" id="JBHSXH010000015">
    <property type="protein sequence ID" value="MFC6826028.1"/>
    <property type="molecule type" value="Genomic_DNA"/>
</dbReference>